<keyword evidence="4" id="KW-1185">Reference proteome</keyword>
<reference evidence="3" key="2">
    <citation type="submission" date="2025-08" db="UniProtKB">
        <authorList>
            <consortium name="Ensembl"/>
        </authorList>
    </citation>
    <scope>IDENTIFICATION</scope>
</reference>
<dbReference type="OMA" id="YCFKKHE"/>
<dbReference type="FunCoup" id="A0A3P8W247">
    <property type="interactions" value="20"/>
</dbReference>
<dbReference type="AlphaFoldDB" id="A0A3P8W247"/>
<dbReference type="InterPro" id="IPR013783">
    <property type="entry name" value="Ig-like_fold"/>
</dbReference>
<dbReference type="KEGG" id="csem:103391290"/>
<dbReference type="Ensembl" id="ENSCSET00000021925.1">
    <property type="protein sequence ID" value="ENSCSEP00000021648.1"/>
    <property type="gene ID" value="ENSCSEG00000013819.1"/>
</dbReference>
<dbReference type="STRING" id="244447.ENSCSEP00000021648"/>
<keyword evidence="1" id="KW-0472">Membrane</keyword>
<dbReference type="SUPFAM" id="SSF49265">
    <property type="entry name" value="Fibronectin type III"/>
    <property type="match status" value="1"/>
</dbReference>
<dbReference type="RefSeq" id="XP_008325721.1">
    <property type="nucleotide sequence ID" value="XM_008327499.3"/>
</dbReference>
<keyword evidence="2" id="KW-0732">Signal</keyword>
<protein>
    <submittedName>
        <fullName evidence="3">Uncharacterized LOC103391290</fullName>
    </submittedName>
</protein>
<dbReference type="Proteomes" id="UP000265120">
    <property type="component" value="Chromosome 1"/>
</dbReference>
<evidence type="ECO:0000256" key="1">
    <source>
        <dbReference type="SAM" id="Phobius"/>
    </source>
</evidence>
<accession>A0A3P8W247</accession>
<reference evidence="3 4" key="1">
    <citation type="journal article" date="2014" name="Nat. Genet.">
        <title>Whole-genome sequence of a flatfish provides insights into ZW sex chromosome evolution and adaptation to a benthic lifestyle.</title>
        <authorList>
            <person name="Chen S."/>
            <person name="Zhang G."/>
            <person name="Shao C."/>
            <person name="Huang Q."/>
            <person name="Liu G."/>
            <person name="Zhang P."/>
            <person name="Song W."/>
            <person name="An N."/>
            <person name="Chalopin D."/>
            <person name="Volff J.N."/>
            <person name="Hong Y."/>
            <person name="Li Q."/>
            <person name="Sha Z."/>
            <person name="Zhou H."/>
            <person name="Xie M."/>
            <person name="Yu Q."/>
            <person name="Liu Y."/>
            <person name="Xiang H."/>
            <person name="Wang N."/>
            <person name="Wu K."/>
            <person name="Yang C."/>
            <person name="Zhou Q."/>
            <person name="Liao X."/>
            <person name="Yang L."/>
            <person name="Hu Q."/>
            <person name="Zhang J."/>
            <person name="Meng L."/>
            <person name="Jin L."/>
            <person name="Tian Y."/>
            <person name="Lian J."/>
            <person name="Yang J."/>
            <person name="Miao G."/>
            <person name="Liu S."/>
            <person name="Liang Z."/>
            <person name="Yan F."/>
            <person name="Li Y."/>
            <person name="Sun B."/>
            <person name="Zhang H."/>
            <person name="Zhang J."/>
            <person name="Zhu Y."/>
            <person name="Du M."/>
            <person name="Zhao Y."/>
            <person name="Schartl M."/>
            <person name="Tang Q."/>
            <person name="Wang J."/>
        </authorList>
    </citation>
    <scope>NUCLEOTIDE SEQUENCE</scope>
</reference>
<dbReference type="Gene3D" id="2.60.40.10">
    <property type="entry name" value="Immunoglobulins"/>
    <property type="match status" value="1"/>
</dbReference>
<dbReference type="GeneTree" id="ENSGT00730000112044"/>
<dbReference type="InParanoid" id="A0A3P8W247"/>
<name>A0A3P8W247_CYNSE</name>
<feature type="chain" id="PRO_5018138372" evidence="2">
    <location>
        <begin position="20"/>
        <end position="384"/>
    </location>
</feature>
<dbReference type="GeneID" id="103391290"/>
<organism evidence="3 4">
    <name type="scientific">Cynoglossus semilaevis</name>
    <name type="common">Tongue sole</name>
    <dbReference type="NCBI Taxonomy" id="244447"/>
    <lineage>
        <taxon>Eukaryota</taxon>
        <taxon>Metazoa</taxon>
        <taxon>Chordata</taxon>
        <taxon>Craniata</taxon>
        <taxon>Vertebrata</taxon>
        <taxon>Euteleostomi</taxon>
        <taxon>Actinopterygii</taxon>
        <taxon>Neopterygii</taxon>
        <taxon>Teleostei</taxon>
        <taxon>Neoteleostei</taxon>
        <taxon>Acanthomorphata</taxon>
        <taxon>Carangaria</taxon>
        <taxon>Pleuronectiformes</taxon>
        <taxon>Pleuronectoidei</taxon>
        <taxon>Cynoglossidae</taxon>
        <taxon>Cynoglossinae</taxon>
        <taxon>Cynoglossus</taxon>
    </lineage>
</organism>
<dbReference type="InterPro" id="IPR036116">
    <property type="entry name" value="FN3_sf"/>
</dbReference>
<sequence>MTVAVLTFIAFLTVFHCNADNLPPPEEFHYEWTNPITLKLIWKEPRNPPDSCEILYEVKSLLDNSTKRTPETYLVYTCPRENLNIDHWTYTITAVGTKNCSAWKSITPVTVNVSSQMPQVDLVKDFRCAIDQDGINCSWIPVQVLQNLSYCSCSSSVCEPVCNQPYSIENRTGCDIDTDSPLSGCYFEVRSASEVTIVKPHIELHIPELNVTEEGHKLKLTWTAKDVGRDCRFFVLCYTECDRNEEGLNITGVTYEMFYNQRCQYTFRTRVLTNSFCPPYASKWSTAVTYGINKLPDRTLTVVTIIIPIILFVSVILSCYCFKKHSEILCPNTPDPSAIFKELMELNGNKEYKSEAKRLYRPMPEVIEKCKISIIADNSDNKVY</sequence>
<feature type="signal peptide" evidence="2">
    <location>
        <begin position="1"/>
        <end position="19"/>
    </location>
</feature>
<keyword evidence="1" id="KW-0812">Transmembrane</keyword>
<evidence type="ECO:0000313" key="4">
    <source>
        <dbReference type="Proteomes" id="UP000265120"/>
    </source>
</evidence>
<evidence type="ECO:0000313" key="3">
    <source>
        <dbReference type="Ensembl" id="ENSCSEP00000021648.1"/>
    </source>
</evidence>
<keyword evidence="1" id="KW-1133">Transmembrane helix</keyword>
<dbReference type="OrthoDB" id="9940625at2759"/>
<feature type="transmembrane region" description="Helical" evidence="1">
    <location>
        <begin position="300"/>
        <end position="322"/>
    </location>
</feature>
<reference evidence="3" key="3">
    <citation type="submission" date="2025-09" db="UniProtKB">
        <authorList>
            <consortium name="Ensembl"/>
        </authorList>
    </citation>
    <scope>IDENTIFICATION</scope>
</reference>
<evidence type="ECO:0000256" key="2">
    <source>
        <dbReference type="SAM" id="SignalP"/>
    </source>
</evidence>
<proteinExistence type="predicted"/>